<feature type="domain" description="DUF4817" evidence="1">
    <location>
        <begin position="7"/>
        <end position="52"/>
    </location>
</feature>
<evidence type="ECO:0000259" key="1">
    <source>
        <dbReference type="Pfam" id="PF16087"/>
    </source>
</evidence>
<dbReference type="Pfam" id="PF16087">
    <property type="entry name" value="DUF4817"/>
    <property type="match status" value="1"/>
</dbReference>
<evidence type="ECO:0000313" key="3">
    <source>
        <dbReference type="Proteomes" id="UP000887116"/>
    </source>
</evidence>
<dbReference type="InterPro" id="IPR032135">
    <property type="entry name" value="DUF4817"/>
</dbReference>
<dbReference type="AlphaFoldDB" id="A0A8X6HXH7"/>
<accession>A0A8X6HXH7</accession>
<keyword evidence="3" id="KW-1185">Reference proteome</keyword>
<gene>
    <name evidence="2" type="ORF">TNCT_282851</name>
</gene>
<sequence>MDLCAKKRSFSLEHYFRTSSYKTVKERYGKKFPDSVVPHKSTIKRIVDHFQTEWTRLITKGLWPPCSPDLSSPDFFLYRHLKL</sequence>
<comment type="caution">
    <text evidence="2">The sequence shown here is derived from an EMBL/GenBank/DDBJ whole genome shotgun (WGS) entry which is preliminary data.</text>
</comment>
<protein>
    <recommendedName>
        <fullName evidence="1">DUF4817 domain-containing protein</fullName>
    </recommendedName>
</protein>
<organism evidence="2 3">
    <name type="scientific">Trichonephila clavata</name>
    <name type="common">Joro spider</name>
    <name type="synonym">Nephila clavata</name>
    <dbReference type="NCBI Taxonomy" id="2740835"/>
    <lineage>
        <taxon>Eukaryota</taxon>
        <taxon>Metazoa</taxon>
        <taxon>Ecdysozoa</taxon>
        <taxon>Arthropoda</taxon>
        <taxon>Chelicerata</taxon>
        <taxon>Arachnida</taxon>
        <taxon>Araneae</taxon>
        <taxon>Araneomorphae</taxon>
        <taxon>Entelegynae</taxon>
        <taxon>Araneoidea</taxon>
        <taxon>Nephilidae</taxon>
        <taxon>Trichonephila</taxon>
    </lineage>
</organism>
<reference evidence="2" key="1">
    <citation type="submission" date="2020-07" db="EMBL/GenBank/DDBJ databases">
        <title>Multicomponent nature underlies the extraordinary mechanical properties of spider dragline silk.</title>
        <authorList>
            <person name="Kono N."/>
            <person name="Nakamura H."/>
            <person name="Mori M."/>
            <person name="Yoshida Y."/>
            <person name="Ohtoshi R."/>
            <person name="Malay A.D."/>
            <person name="Moran D.A.P."/>
            <person name="Tomita M."/>
            <person name="Numata K."/>
            <person name="Arakawa K."/>
        </authorList>
    </citation>
    <scope>NUCLEOTIDE SEQUENCE</scope>
</reference>
<name>A0A8X6HXH7_TRICU</name>
<proteinExistence type="predicted"/>
<dbReference type="Proteomes" id="UP000887116">
    <property type="component" value="Unassembled WGS sequence"/>
</dbReference>
<dbReference type="EMBL" id="BMAO01039451">
    <property type="protein sequence ID" value="GFR31503.1"/>
    <property type="molecule type" value="Genomic_DNA"/>
</dbReference>
<evidence type="ECO:0000313" key="2">
    <source>
        <dbReference type="EMBL" id="GFR31503.1"/>
    </source>
</evidence>